<dbReference type="AlphaFoldDB" id="A0A1F7WG41"/>
<dbReference type="Proteomes" id="UP000178735">
    <property type="component" value="Unassembled WGS sequence"/>
</dbReference>
<evidence type="ECO:0000256" key="1">
    <source>
        <dbReference type="ARBA" id="ARBA00004196"/>
    </source>
</evidence>
<dbReference type="EMBL" id="MGFH01000225">
    <property type="protein sequence ID" value="OGM01773.1"/>
    <property type="molecule type" value="Genomic_DNA"/>
</dbReference>
<dbReference type="GO" id="GO:0030313">
    <property type="term" value="C:cell envelope"/>
    <property type="evidence" value="ECO:0007669"/>
    <property type="project" value="UniProtKB-SubCell"/>
</dbReference>
<dbReference type="STRING" id="1817813.A2008_13430"/>
<comment type="caution">
    <text evidence="4">The sequence shown here is derived from an EMBL/GenBank/DDBJ whole genome shotgun (WGS) entry which is preliminary data.</text>
</comment>
<dbReference type="PROSITE" id="PS51257">
    <property type="entry name" value="PROKAR_LIPOPROTEIN"/>
    <property type="match status" value="1"/>
</dbReference>
<reference evidence="4 5" key="1">
    <citation type="journal article" date="2016" name="Nat. Commun.">
        <title>Thousands of microbial genomes shed light on interconnected biogeochemical processes in an aquifer system.</title>
        <authorList>
            <person name="Anantharaman K."/>
            <person name="Brown C.T."/>
            <person name="Hug L.A."/>
            <person name="Sharon I."/>
            <person name="Castelle C.J."/>
            <person name="Probst A.J."/>
            <person name="Thomas B.C."/>
            <person name="Singh A."/>
            <person name="Wilkins M.J."/>
            <person name="Karaoz U."/>
            <person name="Brodie E.L."/>
            <person name="Williams K.H."/>
            <person name="Hubbard S.S."/>
            <person name="Banfield J.F."/>
        </authorList>
    </citation>
    <scope>NUCLEOTIDE SEQUENCE [LARGE SCALE GENOMIC DNA]</scope>
</reference>
<comment type="subcellular location">
    <subcellularLocation>
        <location evidence="1">Cell envelope</location>
    </subcellularLocation>
</comment>
<dbReference type="Gene3D" id="2.40.30.170">
    <property type="match status" value="1"/>
</dbReference>
<dbReference type="PANTHER" id="PTHR32347">
    <property type="entry name" value="EFFLUX SYSTEM COMPONENT YKNX-RELATED"/>
    <property type="match status" value="1"/>
</dbReference>
<feature type="coiled-coil region" evidence="3">
    <location>
        <begin position="110"/>
        <end position="137"/>
    </location>
</feature>
<evidence type="ECO:0000256" key="2">
    <source>
        <dbReference type="ARBA" id="ARBA00023054"/>
    </source>
</evidence>
<evidence type="ECO:0000313" key="4">
    <source>
        <dbReference type="EMBL" id="OGM01773.1"/>
    </source>
</evidence>
<accession>A0A1F7WG41</accession>
<sequence length="513" mass="56935">MNKTPAHVNKIYLAAGLAMLLIAGCSFYPQKILSYFIAGDSGAASMPYELSLYSAKKADYNIELKTSGKLECINELSVTVPDGIWGARIEKLAPEGGIVSSGEVICQLNTSAIEDNLNRAQTELANSENEFDDFKMQNELEVMTKKVEIAKKDLQYEVNLFKLGVIKKGADTIEIAVSNIGIEKNRAFISNFESKLKSQEELLKKGFLSSFQFAELELEYQRNILELEQNYNKLEMLRDLPLPEEVKKSETGVDKLEFDRKLTAQEYVTAVKLNKIEGEKKELNINEKKHKVAQAQAMIDKARVTTPIAGTLIYSNSWIGKTRVGMEVWSGLDILKIVDLKNMKIIVKVNEKNIDKFEAGAKALITLNSQPGKALNGFVHSVSKLAKLKDERDPKGPKEFDVTVYFNDSSEVKLVPNMSADVSIICAALRGASRVPKDFAADGNITIAAPFVRAINIKALKKKAGEKDAPPPAQGADFSMAGEDEDYYYFIAPHDEFRVLIPQKGLDTVETKI</sequence>
<proteinExistence type="predicted"/>
<protein>
    <submittedName>
        <fullName evidence="4">Uncharacterized protein</fullName>
    </submittedName>
</protein>
<evidence type="ECO:0000256" key="3">
    <source>
        <dbReference type="SAM" id="Coils"/>
    </source>
</evidence>
<organism evidence="4 5">
    <name type="scientific">Candidatus Wallbacteria bacterium GWC2_49_35</name>
    <dbReference type="NCBI Taxonomy" id="1817813"/>
    <lineage>
        <taxon>Bacteria</taxon>
        <taxon>Candidatus Walliibacteriota</taxon>
    </lineage>
</organism>
<name>A0A1F7WG41_9BACT</name>
<dbReference type="InterPro" id="IPR050465">
    <property type="entry name" value="UPF0194_transport"/>
</dbReference>
<evidence type="ECO:0000313" key="5">
    <source>
        <dbReference type="Proteomes" id="UP000178735"/>
    </source>
</evidence>
<keyword evidence="2 3" id="KW-0175">Coiled coil</keyword>
<gene>
    <name evidence="4" type="ORF">A2008_13430</name>
</gene>